<organism evidence="2 3">
    <name type="scientific">Funneliformis mosseae</name>
    <name type="common">Endomycorrhizal fungus</name>
    <name type="synonym">Glomus mosseae</name>
    <dbReference type="NCBI Taxonomy" id="27381"/>
    <lineage>
        <taxon>Eukaryota</taxon>
        <taxon>Fungi</taxon>
        <taxon>Fungi incertae sedis</taxon>
        <taxon>Mucoromycota</taxon>
        <taxon>Glomeromycotina</taxon>
        <taxon>Glomeromycetes</taxon>
        <taxon>Glomerales</taxon>
        <taxon>Glomeraceae</taxon>
        <taxon>Funneliformis</taxon>
    </lineage>
</organism>
<gene>
    <name evidence="2" type="ORF">FMOSSE_LOCUS3342</name>
</gene>
<feature type="signal peptide" evidence="1">
    <location>
        <begin position="1"/>
        <end position="19"/>
    </location>
</feature>
<dbReference type="AlphaFoldDB" id="A0A9N8ZBG3"/>
<name>A0A9N8ZBG3_FUNMO</name>
<evidence type="ECO:0000313" key="3">
    <source>
        <dbReference type="Proteomes" id="UP000789375"/>
    </source>
</evidence>
<accession>A0A9N8ZBG3</accession>
<keyword evidence="1" id="KW-0732">Signal</keyword>
<feature type="chain" id="PRO_5040441264" evidence="1">
    <location>
        <begin position="20"/>
        <end position="472"/>
    </location>
</feature>
<comment type="caution">
    <text evidence="2">The sequence shown here is derived from an EMBL/GenBank/DDBJ whole genome shotgun (WGS) entry which is preliminary data.</text>
</comment>
<evidence type="ECO:0000256" key="1">
    <source>
        <dbReference type="SAM" id="SignalP"/>
    </source>
</evidence>
<evidence type="ECO:0000313" key="2">
    <source>
        <dbReference type="EMBL" id="CAG8487330.1"/>
    </source>
</evidence>
<proteinExistence type="predicted"/>
<keyword evidence="3" id="KW-1185">Reference proteome</keyword>
<dbReference type="EMBL" id="CAJVPP010000490">
    <property type="protein sequence ID" value="CAG8487330.1"/>
    <property type="molecule type" value="Genomic_DNA"/>
</dbReference>
<reference evidence="2" key="1">
    <citation type="submission" date="2021-06" db="EMBL/GenBank/DDBJ databases">
        <authorList>
            <person name="Kallberg Y."/>
            <person name="Tangrot J."/>
            <person name="Rosling A."/>
        </authorList>
    </citation>
    <scope>NUCLEOTIDE SEQUENCE</scope>
    <source>
        <strain evidence="2">87-6 pot B 2015</strain>
    </source>
</reference>
<sequence length="472" mass="54654">MKQLLKVLIVLSYIASVMADVDDGLDAPPEEFSQPIPRPTLNSYGFAVCTVCLWDRSIYNYNNVKKTDQNQLRYNLGKKELVAGLVKRKVNLRSVDIFDKSTTSQGDEIMKLYDGDNLKKKLKITAEDFQSNSNDTDFFDDLYIDNENKEAPTEKSSTDIQYPPIESEEEMEEIQYLITKMENMNHRLFEYHIVNLSKKNLTNPVNKVFSIDDKEKMKKYWEEIEPSAEEKQNTTRQSKWEKTIKPLINKYALAIKVRPESIFDNDAQQSSTKVILIVHLRTNLTLKSIMNFYDILLFTSSFNILRDANTLEIAYRDSFVNPIILKIYMNASEIEIGFFGSSGKCNASGSYWILYRYGKTVQSDANFNFLSTSALLKTQCNRRTTSMSLKLWCTRISYRKTIIYAIHCVKGGLYVVDIITNFTILDNKDQVYVIDKILEKIYFFKLQEISRKVQKHSSSDKNLLKASSSKHH</sequence>
<dbReference type="Proteomes" id="UP000789375">
    <property type="component" value="Unassembled WGS sequence"/>
</dbReference>
<protein>
    <submittedName>
        <fullName evidence="2">581_t:CDS:1</fullName>
    </submittedName>
</protein>